<sequence>SIEETFEMPKSWAFSENAKFGKKRGGKKLKTKVVGFLKQFFLNENLNPKDRMTAKDIHEELLKFANSDEIKEKHVPKVTTIQNWIGRYTKEFNKEGTVITLETFKNKYGAHLSSHIGDSN</sequence>
<feature type="non-terminal residue" evidence="1">
    <location>
        <position position="120"/>
    </location>
</feature>
<comment type="caution">
    <text evidence="1">The sequence shown here is derived from an EMBL/GenBank/DDBJ whole genome shotgun (WGS) entry which is preliminary data.</text>
</comment>
<feature type="non-terminal residue" evidence="1">
    <location>
        <position position="1"/>
    </location>
</feature>
<protein>
    <submittedName>
        <fullName evidence="1">3538_t:CDS:1</fullName>
    </submittedName>
</protein>
<reference evidence="1" key="1">
    <citation type="submission" date="2021-06" db="EMBL/GenBank/DDBJ databases">
        <authorList>
            <person name="Kallberg Y."/>
            <person name="Tangrot J."/>
            <person name="Rosling A."/>
        </authorList>
    </citation>
    <scope>NUCLEOTIDE SEQUENCE</scope>
    <source>
        <strain evidence="1">28 12/20/2015</strain>
    </source>
</reference>
<dbReference type="EMBL" id="CAJVPW010045337">
    <property type="protein sequence ID" value="CAG8755683.1"/>
    <property type="molecule type" value="Genomic_DNA"/>
</dbReference>
<evidence type="ECO:0000313" key="1">
    <source>
        <dbReference type="EMBL" id="CAG8755683.1"/>
    </source>
</evidence>
<keyword evidence="2" id="KW-1185">Reference proteome</keyword>
<name>A0ACA9QKR8_9GLOM</name>
<organism evidence="1 2">
    <name type="scientific">Cetraspora pellucida</name>
    <dbReference type="NCBI Taxonomy" id="1433469"/>
    <lineage>
        <taxon>Eukaryota</taxon>
        <taxon>Fungi</taxon>
        <taxon>Fungi incertae sedis</taxon>
        <taxon>Mucoromycota</taxon>
        <taxon>Glomeromycotina</taxon>
        <taxon>Glomeromycetes</taxon>
        <taxon>Diversisporales</taxon>
        <taxon>Gigasporaceae</taxon>
        <taxon>Cetraspora</taxon>
    </lineage>
</organism>
<dbReference type="Proteomes" id="UP000789366">
    <property type="component" value="Unassembled WGS sequence"/>
</dbReference>
<evidence type="ECO:0000313" key="2">
    <source>
        <dbReference type="Proteomes" id="UP000789366"/>
    </source>
</evidence>
<proteinExistence type="predicted"/>
<gene>
    <name evidence="1" type="ORF">SPELUC_LOCUS14784</name>
</gene>
<accession>A0ACA9QKR8</accession>